<feature type="region of interest" description="Disordered" evidence="4">
    <location>
        <begin position="312"/>
        <end position="452"/>
    </location>
</feature>
<dbReference type="GO" id="GO:0008234">
    <property type="term" value="F:cysteine-type peptidase activity"/>
    <property type="evidence" value="ECO:0007669"/>
    <property type="project" value="InterPro"/>
</dbReference>
<feature type="compositionally biased region" description="Acidic residues" evidence="4">
    <location>
        <begin position="1121"/>
        <end position="1136"/>
    </location>
</feature>
<evidence type="ECO:0000256" key="1">
    <source>
        <dbReference type="ARBA" id="ARBA00005234"/>
    </source>
</evidence>
<feature type="region of interest" description="Disordered" evidence="4">
    <location>
        <begin position="1121"/>
        <end position="1155"/>
    </location>
</feature>
<dbReference type="STRING" id="139420.A0A371D105"/>
<dbReference type="Proteomes" id="UP000256964">
    <property type="component" value="Unassembled WGS sequence"/>
</dbReference>
<organism evidence="6 7">
    <name type="scientific">Lentinus brumalis</name>
    <dbReference type="NCBI Taxonomy" id="2498619"/>
    <lineage>
        <taxon>Eukaryota</taxon>
        <taxon>Fungi</taxon>
        <taxon>Dikarya</taxon>
        <taxon>Basidiomycota</taxon>
        <taxon>Agaricomycotina</taxon>
        <taxon>Agaricomycetes</taxon>
        <taxon>Polyporales</taxon>
        <taxon>Polyporaceae</taxon>
        <taxon>Lentinus</taxon>
    </lineage>
</organism>
<dbReference type="PANTHER" id="PTHR33096:SF1">
    <property type="entry name" value="CXC1-LIKE CYSTEINE CLUSTER ASSOCIATED WITH KDZ TRANSPOSASES DOMAIN-CONTAINING PROTEIN"/>
    <property type="match status" value="1"/>
</dbReference>
<accession>A0A371D105</accession>
<dbReference type="InterPro" id="IPR038765">
    <property type="entry name" value="Papain-like_cys_pep_sf"/>
</dbReference>
<evidence type="ECO:0000256" key="3">
    <source>
        <dbReference type="ARBA" id="ARBA00022801"/>
    </source>
</evidence>
<dbReference type="PROSITE" id="PS50600">
    <property type="entry name" value="ULP_PROTEASE"/>
    <property type="match status" value="1"/>
</dbReference>
<dbReference type="GO" id="GO:0006508">
    <property type="term" value="P:proteolysis"/>
    <property type="evidence" value="ECO:0007669"/>
    <property type="project" value="UniProtKB-KW"/>
</dbReference>
<dbReference type="EMBL" id="KZ857429">
    <property type="protein sequence ID" value="RDX46217.1"/>
    <property type="molecule type" value="Genomic_DNA"/>
</dbReference>
<reference evidence="6 7" key="1">
    <citation type="journal article" date="2018" name="Biotechnol. Biofuels">
        <title>Integrative visual omics of the white-rot fungus Polyporus brumalis exposes the biotechnological potential of its oxidative enzymes for delignifying raw plant biomass.</title>
        <authorList>
            <person name="Miyauchi S."/>
            <person name="Rancon A."/>
            <person name="Drula E."/>
            <person name="Hage H."/>
            <person name="Chaduli D."/>
            <person name="Favel A."/>
            <person name="Grisel S."/>
            <person name="Henrissat B."/>
            <person name="Herpoel-Gimbert I."/>
            <person name="Ruiz-Duenas F.J."/>
            <person name="Chevret D."/>
            <person name="Hainaut M."/>
            <person name="Lin J."/>
            <person name="Wang M."/>
            <person name="Pangilinan J."/>
            <person name="Lipzen A."/>
            <person name="Lesage-Meessen L."/>
            <person name="Navarro D."/>
            <person name="Riley R."/>
            <person name="Grigoriev I.V."/>
            <person name="Zhou S."/>
            <person name="Raouche S."/>
            <person name="Rosso M.N."/>
        </authorList>
    </citation>
    <scope>NUCLEOTIDE SEQUENCE [LARGE SCALE GENOMIC DNA]</scope>
    <source>
        <strain evidence="6 7">BRFM 1820</strain>
    </source>
</reference>
<sequence>MNPSETLPPPRTPPPRHPIRSQQPVGAHFATPQKKRAPRKDSALVIRSDALLRRQQLEMKLETLLESSDEDATLNAAGTSKEMTSQDDSDAMDVDDVGPDMSVDPVVLESTPNPSMNDPAEKRFRRLVPDEPSQRLYANWLALIPSLICDFLHYIRIIHGCTGRPSPQFWPVCEAGCSPEVASLQCLYVDHLVNHEVRFCKCTPLTNILVRNGLFPTAPSQPRVAISIDLLDFYFALFERSAAAITALAGALKSLYQRRGFSVLSEKGEPVQDPFRRGLGHAVQWYDCLRNHAEKLRDRALDECVKRVQSALSEQTSDVHMGNQYVTGYNPQGGPPTDLLHGDRPDVSPDGRLTSAQNGPAAVSPGEQDTGRSTGQRDRRQDGQVYGQRDGQQHRATSGGDAGGSGVQPGEGPQSGPTGRLDEHTVEPSVPRPPQNVQGATDNAPRVPCSGAQTVPHLTTGQCHRILQTRCPACFGGTRFGRTFNQEGGDIHVAIDATFSQRHNIAAGDSPWFHQPKYFLSKEQVDAVGVRIDAARQGKPREHKSTVPDAALDECEKSFEAADEKKHKTHGAKFDDTGLMALVCRHDIVLFLANVDTPGEQQKFGIALIEHFIKLLPTEATVAVFYDIGCVVDRSLQLYDILPQNITERLVFATSVMHAYGHQWACQLVYNPRLREGLGLTEGEGTERVWSKFRKLIGVTRTSGRARRIWYLDRHADSVNAIAREDLGQWIRTRLRTGVEARSVKASQELQEVGVSIPELRTQWELQRKAQLSVRNHTPARLKKELDTVINLQAELDAFQKSLATVGDAIPHHNGNNAEAVECFASLHRSHSRTVERVEKLYASLNVPEGFPELDGIPIDFVRTLFMARDLKINIRKRAIGSFFEWDKLDRAAGGRDQPLGTKLHQQTRKAIAKRTPALKTAIRKFNSYCDTLKQKHRKKWNIPLPVHLPMELGALRDDSSLLTDVWVAQVSEAPMPRWLEDVQVRRGIRAMLTQDRCLEERRRLGNEADNLCRWYGRELAAVELAIRTPQYSTIAFLLEQRKVELLLLQARWRTPLASDGRFNTNTSEAVRIAERLSGLPVTQTLFWVNVTSQEIETRPEPEEAIFDADTVLAQDCIDDLINDDDDDDQDQDQDQDSYNSYAGEAEGISSNRELDDRVDSWQAPFRDFQANFGYLHQPRGYPQDGALAQPVHTSPTHLDTSTTVDYLAMVFRTLHFASANPFLDHVVDDSLLSSLPSRDPDEHPEDLTVTRSLPACNGHPRMIFTPDAIARLRNPCGWLNCDVINSAAQVLKTHIGVSKTNGGGPTILSTYAMSIQRDSASSDGKLWGVVHRTKFWEAAVWIIPIHQPDHWAVAVVYLQERRIAYFDSLAPVNSWEGEAKTVLLLIHRLHRLATMQGHAVTALDGEWYAYPLLLERLQHNWYDCGVWTLACIASILRGYHMVSMAEANIAQFRKRLLGVVLMYTAPQ</sequence>
<protein>
    <recommendedName>
        <fullName evidence="5">Ubiquitin-like protease family profile domain-containing protein</fullName>
    </recommendedName>
</protein>
<evidence type="ECO:0000259" key="5">
    <source>
        <dbReference type="PROSITE" id="PS50600"/>
    </source>
</evidence>
<evidence type="ECO:0000313" key="7">
    <source>
        <dbReference type="Proteomes" id="UP000256964"/>
    </source>
</evidence>
<dbReference type="InterPro" id="IPR041320">
    <property type="entry name" value="CxC1"/>
</dbReference>
<evidence type="ECO:0000256" key="2">
    <source>
        <dbReference type="ARBA" id="ARBA00022670"/>
    </source>
</evidence>
<keyword evidence="3" id="KW-0378">Hydrolase</keyword>
<dbReference type="PANTHER" id="PTHR33096">
    <property type="entry name" value="CXC2 DOMAIN-CONTAINING PROTEIN"/>
    <property type="match status" value="1"/>
</dbReference>
<dbReference type="Pfam" id="PF18758">
    <property type="entry name" value="KDZ"/>
    <property type="match status" value="1"/>
</dbReference>
<comment type="similarity">
    <text evidence="1">Belongs to the peptidase C48 family.</text>
</comment>
<feature type="domain" description="Ubiquitin-like protease family profile" evidence="5">
    <location>
        <begin position="1263"/>
        <end position="1436"/>
    </location>
</feature>
<dbReference type="Pfam" id="PF18802">
    <property type="entry name" value="CxC1"/>
    <property type="match status" value="1"/>
</dbReference>
<evidence type="ECO:0000256" key="4">
    <source>
        <dbReference type="SAM" id="MobiDB-lite"/>
    </source>
</evidence>
<dbReference type="Gene3D" id="3.40.395.10">
    <property type="entry name" value="Adenoviral Proteinase, Chain A"/>
    <property type="match status" value="1"/>
</dbReference>
<feature type="compositionally biased region" description="Polar residues" evidence="4">
    <location>
        <begin position="312"/>
        <end position="330"/>
    </location>
</feature>
<dbReference type="OrthoDB" id="3265112at2759"/>
<evidence type="ECO:0000313" key="6">
    <source>
        <dbReference type="EMBL" id="RDX46217.1"/>
    </source>
</evidence>
<feature type="compositionally biased region" description="Pro residues" evidence="4">
    <location>
        <begin position="1"/>
        <end position="16"/>
    </location>
</feature>
<gene>
    <name evidence="6" type="ORF">OH76DRAFT_1407121</name>
</gene>
<name>A0A371D105_9APHY</name>
<dbReference type="InterPro" id="IPR003653">
    <property type="entry name" value="Peptidase_C48_C"/>
</dbReference>
<dbReference type="Pfam" id="PF02902">
    <property type="entry name" value="Peptidase_C48"/>
    <property type="match status" value="1"/>
</dbReference>
<dbReference type="GO" id="GO:0019783">
    <property type="term" value="F:ubiquitin-like protein peptidase activity"/>
    <property type="evidence" value="ECO:0007669"/>
    <property type="project" value="UniProtKB-ARBA"/>
</dbReference>
<feature type="compositionally biased region" description="Gly residues" evidence="4">
    <location>
        <begin position="400"/>
        <end position="409"/>
    </location>
</feature>
<keyword evidence="2" id="KW-0645">Protease</keyword>
<dbReference type="SUPFAM" id="SSF54001">
    <property type="entry name" value="Cysteine proteinases"/>
    <property type="match status" value="1"/>
</dbReference>
<keyword evidence="7" id="KW-1185">Reference proteome</keyword>
<proteinExistence type="inferred from homology"/>
<dbReference type="InterPro" id="IPR040521">
    <property type="entry name" value="KDZ"/>
</dbReference>
<feature type="compositionally biased region" description="Basic and acidic residues" evidence="4">
    <location>
        <begin position="340"/>
        <end position="349"/>
    </location>
</feature>
<feature type="region of interest" description="Disordered" evidence="4">
    <location>
        <begin position="1"/>
        <end position="43"/>
    </location>
</feature>